<feature type="domain" description="Thioredoxin" evidence="13">
    <location>
        <begin position="31"/>
        <end position="171"/>
    </location>
</feature>
<accession>A0AAV3Z187</accession>
<feature type="chain" id="PRO_5043999746" description="Sulfhydryl oxidase" evidence="11">
    <location>
        <begin position="25"/>
        <end position="682"/>
    </location>
</feature>
<evidence type="ECO:0000256" key="6">
    <source>
        <dbReference type="ARBA" id="ARBA00023002"/>
    </source>
</evidence>
<evidence type="ECO:0000256" key="5">
    <source>
        <dbReference type="ARBA" id="ARBA00022827"/>
    </source>
</evidence>
<evidence type="ECO:0000256" key="4">
    <source>
        <dbReference type="ARBA" id="ARBA00022729"/>
    </source>
</evidence>
<keyword evidence="10" id="KW-0812">Transmembrane</keyword>
<dbReference type="Gene3D" id="3.40.30.10">
    <property type="entry name" value="Glutaredoxin"/>
    <property type="match status" value="2"/>
</dbReference>
<evidence type="ECO:0000259" key="12">
    <source>
        <dbReference type="PROSITE" id="PS51324"/>
    </source>
</evidence>
<evidence type="ECO:0000313" key="15">
    <source>
        <dbReference type="Proteomes" id="UP000735302"/>
    </source>
</evidence>
<dbReference type="PANTHER" id="PTHR22897:SF8">
    <property type="entry name" value="SULFHYDRYL OXIDASE"/>
    <property type="match status" value="1"/>
</dbReference>
<dbReference type="PROSITE" id="PS51352">
    <property type="entry name" value="THIOREDOXIN_2"/>
    <property type="match status" value="1"/>
</dbReference>
<keyword evidence="5 10" id="KW-0274">FAD</keyword>
<dbReference type="Proteomes" id="UP000735302">
    <property type="component" value="Unassembled WGS sequence"/>
</dbReference>
<reference evidence="14 15" key="1">
    <citation type="journal article" date="2021" name="Elife">
        <title>Chloroplast acquisition without the gene transfer in kleptoplastic sea slugs, Plakobranchus ocellatus.</title>
        <authorList>
            <person name="Maeda T."/>
            <person name="Takahashi S."/>
            <person name="Yoshida T."/>
            <person name="Shimamura S."/>
            <person name="Takaki Y."/>
            <person name="Nagai Y."/>
            <person name="Toyoda A."/>
            <person name="Suzuki Y."/>
            <person name="Arimoto A."/>
            <person name="Ishii H."/>
            <person name="Satoh N."/>
            <person name="Nishiyama T."/>
            <person name="Hasebe M."/>
            <person name="Maruyama T."/>
            <person name="Minagawa J."/>
            <person name="Obokata J."/>
            <person name="Shigenobu S."/>
        </authorList>
    </citation>
    <scope>NUCLEOTIDE SEQUENCE [LARGE SCALE GENOMIC DNA]</scope>
</reference>
<protein>
    <recommendedName>
        <fullName evidence="10">Sulfhydryl oxidase</fullName>
        <ecNumber evidence="10">1.8.3.2</ecNumber>
    </recommendedName>
</protein>
<dbReference type="Pfam" id="PF18371">
    <property type="entry name" value="FAD_SOX"/>
    <property type="match status" value="1"/>
</dbReference>
<dbReference type="SUPFAM" id="SSF52833">
    <property type="entry name" value="Thioredoxin-like"/>
    <property type="match status" value="1"/>
</dbReference>
<evidence type="ECO:0000256" key="3">
    <source>
        <dbReference type="ARBA" id="ARBA00022630"/>
    </source>
</evidence>
<dbReference type="Pfam" id="PF00085">
    <property type="entry name" value="Thioredoxin"/>
    <property type="match status" value="1"/>
</dbReference>
<proteinExistence type="inferred from homology"/>
<dbReference type="GO" id="GO:0005615">
    <property type="term" value="C:extracellular space"/>
    <property type="evidence" value="ECO:0007669"/>
    <property type="project" value="TreeGrafter"/>
</dbReference>
<dbReference type="Pfam" id="PF04777">
    <property type="entry name" value="Evr1_Alr"/>
    <property type="match status" value="1"/>
</dbReference>
<dbReference type="PANTHER" id="PTHR22897">
    <property type="entry name" value="QUIESCIN Q6-RELATED SULFHYDRYL OXIDASE"/>
    <property type="match status" value="1"/>
</dbReference>
<dbReference type="InterPro" id="IPR040986">
    <property type="entry name" value="QSOX_FAD-bd_dom"/>
</dbReference>
<evidence type="ECO:0000256" key="1">
    <source>
        <dbReference type="ARBA" id="ARBA00001974"/>
    </source>
</evidence>
<dbReference type="InterPro" id="IPR036774">
    <property type="entry name" value="ERV/ALR_sulphydryl_oxid_sf"/>
</dbReference>
<keyword evidence="4 11" id="KW-0732">Signal</keyword>
<name>A0AAV3Z187_9GAST</name>
<comment type="function">
    <text evidence="10">Catalyzes the oxidation of sulfhydryl groups in peptide and protein thiols to disulfides with the reduction of oxygen to hydrogen peroxide.</text>
</comment>
<dbReference type="InterPro" id="IPR036249">
    <property type="entry name" value="Thioredoxin-like_sf"/>
</dbReference>
<dbReference type="AlphaFoldDB" id="A0AAV3Z187"/>
<sequence>MCPSRFVQVIRFIFLLTLGLIVDGYKDGLYSTETDFVKPLNHETFQAEVINSRPGLIWIVEFYNSWCGHCIHFAPTWKQLAKDLKDLVDIVVVAAIDCSQSVNVKPCRQFDIQAYPTVKMFPPSEMSERLEKVAVVRSQDIQKIKHNILNFVTDFTPSTWPRLKPLEKMEDLWQEKGIQNAQLFVIFEEEKSLTGRQVVLDLRNVSGVLVRTMVKEKVTKYGITEFPSLYKINPDSTYTKLAVGKNLLETDRLMFVEHIREEVKTDHANSLKVISERRQGDFGVKNRPANSVHQINPKVHVLQPNGTKVNMQDLESALHYSLRQEIAICQTMDGERLDTLKSYIVVLKKYFPGREPVQKFLVKVSEMLSSLPKPSLTGEEWMDQLDSLQTKEHYLPEVIRWVSCQGSSLQYRGFPCSMWTLFHVLTVAAYTQNRGQRASNPKEVLSAMQGYMKHFFGCEECSKHFLEMSQNINLEVTSQAESVLWLWRSHNRVNKRLHGDESEDPQFPKVQFPPKSLCNTCRDDRSFKFREKNVLPFLIEFYSEKEIFISDDLETFHEENPEINVVGDMRADSKNQLDWWEKKQRDKDLKQIQELRLRKRNRKTALEQSQPVAVHHTDNGADVKEKARALKRGMRGLWGLTQLDVSMCVVFYIISTAIILLLYYHFIIRRRMNPCKNVKTVM</sequence>
<dbReference type="EMBL" id="BLXT01001848">
    <property type="protein sequence ID" value="GFN88377.1"/>
    <property type="molecule type" value="Genomic_DNA"/>
</dbReference>
<evidence type="ECO:0000256" key="7">
    <source>
        <dbReference type="ARBA" id="ARBA00023157"/>
    </source>
</evidence>
<dbReference type="InterPro" id="IPR039798">
    <property type="entry name" value="Sulfhydryl_oxidase"/>
</dbReference>
<comment type="catalytic activity">
    <reaction evidence="9 10">
        <text>2 R'C(R)SH + O2 = R'C(R)S-S(R)CR' + H2O2</text>
        <dbReference type="Rhea" id="RHEA:17357"/>
        <dbReference type="ChEBI" id="CHEBI:15379"/>
        <dbReference type="ChEBI" id="CHEBI:16240"/>
        <dbReference type="ChEBI" id="CHEBI:16520"/>
        <dbReference type="ChEBI" id="CHEBI:17412"/>
        <dbReference type="EC" id="1.8.3.2"/>
    </reaction>
</comment>
<feature type="domain" description="ERV/ALR sulfhydryl oxidase" evidence="12">
    <location>
        <begin position="407"/>
        <end position="511"/>
    </location>
</feature>
<evidence type="ECO:0000313" key="14">
    <source>
        <dbReference type="EMBL" id="GFN88377.1"/>
    </source>
</evidence>
<keyword evidence="8" id="KW-0325">Glycoprotein</keyword>
<evidence type="ECO:0000256" key="10">
    <source>
        <dbReference type="RuleBase" id="RU371123"/>
    </source>
</evidence>
<dbReference type="InterPro" id="IPR017905">
    <property type="entry name" value="ERV/ALR_sulphydryl_oxidase"/>
</dbReference>
<feature type="transmembrane region" description="Helical" evidence="10">
    <location>
        <begin position="649"/>
        <end position="667"/>
    </location>
</feature>
<dbReference type="InterPro" id="IPR013766">
    <property type="entry name" value="Thioredoxin_domain"/>
</dbReference>
<dbReference type="GO" id="GO:0000139">
    <property type="term" value="C:Golgi membrane"/>
    <property type="evidence" value="ECO:0007669"/>
    <property type="project" value="TreeGrafter"/>
</dbReference>
<dbReference type="GO" id="GO:0016971">
    <property type="term" value="F:flavin-dependent sulfhydryl oxidase activity"/>
    <property type="evidence" value="ECO:0007669"/>
    <property type="project" value="InterPro"/>
</dbReference>
<keyword evidence="10" id="KW-1133">Transmembrane helix</keyword>
<dbReference type="SUPFAM" id="SSF69000">
    <property type="entry name" value="FAD-dependent thiol oxidase"/>
    <property type="match status" value="1"/>
</dbReference>
<dbReference type="InterPro" id="IPR042568">
    <property type="entry name" value="QSOX_FAD-bd_sf"/>
</dbReference>
<comment type="cofactor">
    <cofactor evidence="1 10">
        <name>FAD</name>
        <dbReference type="ChEBI" id="CHEBI:57692"/>
    </cofactor>
</comment>
<keyword evidence="6 10" id="KW-0560">Oxidoreductase</keyword>
<keyword evidence="3 10" id="KW-0285">Flavoprotein</keyword>
<evidence type="ECO:0000256" key="2">
    <source>
        <dbReference type="ARBA" id="ARBA00006041"/>
    </source>
</evidence>
<evidence type="ECO:0000259" key="13">
    <source>
        <dbReference type="PROSITE" id="PS51352"/>
    </source>
</evidence>
<evidence type="ECO:0000256" key="11">
    <source>
        <dbReference type="SAM" id="SignalP"/>
    </source>
</evidence>
<evidence type="ECO:0000256" key="9">
    <source>
        <dbReference type="ARBA" id="ARBA00048864"/>
    </source>
</evidence>
<feature type="signal peptide" evidence="11">
    <location>
        <begin position="1"/>
        <end position="24"/>
    </location>
</feature>
<dbReference type="GO" id="GO:0006457">
    <property type="term" value="P:protein folding"/>
    <property type="evidence" value="ECO:0007669"/>
    <property type="project" value="TreeGrafter"/>
</dbReference>
<dbReference type="InterPro" id="IPR041269">
    <property type="entry name" value="QSOX_Trx1"/>
</dbReference>
<keyword evidence="7" id="KW-1015">Disulfide bond</keyword>
<keyword evidence="10" id="KW-0472">Membrane</keyword>
<gene>
    <name evidence="14" type="ORF">PoB_001488300</name>
</gene>
<dbReference type="EC" id="1.8.3.2" evidence="10"/>
<dbReference type="Gene3D" id="1.20.120.310">
    <property type="entry name" value="ERV/ALR sulfhydryl oxidase domain"/>
    <property type="match status" value="1"/>
</dbReference>
<dbReference type="GO" id="GO:0003756">
    <property type="term" value="F:protein disulfide isomerase activity"/>
    <property type="evidence" value="ECO:0007669"/>
    <property type="project" value="TreeGrafter"/>
</dbReference>
<dbReference type="PROSITE" id="PS51324">
    <property type="entry name" value="ERV_ALR"/>
    <property type="match status" value="1"/>
</dbReference>
<dbReference type="Gene3D" id="1.20.120.1960">
    <property type="entry name" value="QSOX sulfhydryl oxidase domain"/>
    <property type="match status" value="1"/>
</dbReference>
<dbReference type="FunFam" id="1.20.120.1960:FF:000001">
    <property type="entry name" value="Sulfhydryl oxidase"/>
    <property type="match status" value="1"/>
</dbReference>
<evidence type="ECO:0000256" key="8">
    <source>
        <dbReference type="ARBA" id="ARBA00023180"/>
    </source>
</evidence>
<dbReference type="FunFam" id="1.20.120.310:FF:000001">
    <property type="entry name" value="Sulfhydryl oxidase"/>
    <property type="match status" value="1"/>
</dbReference>
<dbReference type="Pfam" id="PF18108">
    <property type="entry name" value="QSOX_Trx1"/>
    <property type="match status" value="1"/>
</dbReference>
<comment type="similarity">
    <text evidence="2 10">Belongs to the quiescin-sulfhydryl oxidase (QSOX) family.</text>
</comment>
<comment type="caution">
    <text evidence="14">The sequence shown here is derived from an EMBL/GenBank/DDBJ whole genome shotgun (WGS) entry which is preliminary data.</text>
</comment>
<keyword evidence="15" id="KW-1185">Reference proteome</keyword>
<organism evidence="14 15">
    <name type="scientific">Plakobranchus ocellatus</name>
    <dbReference type="NCBI Taxonomy" id="259542"/>
    <lineage>
        <taxon>Eukaryota</taxon>
        <taxon>Metazoa</taxon>
        <taxon>Spiralia</taxon>
        <taxon>Lophotrochozoa</taxon>
        <taxon>Mollusca</taxon>
        <taxon>Gastropoda</taxon>
        <taxon>Heterobranchia</taxon>
        <taxon>Euthyneura</taxon>
        <taxon>Panpulmonata</taxon>
        <taxon>Sacoglossa</taxon>
        <taxon>Placobranchoidea</taxon>
        <taxon>Plakobranchidae</taxon>
        <taxon>Plakobranchus</taxon>
    </lineage>
</organism>